<gene>
    <name evidence="6" type="ORF">RB614_35315</name>
</gene>
<reference evidence="6 7" key="1">
    <citation type="submission" date="2023-08" db="EMBL/GenBank/DDBJ databases">
        <title>Phytohabitans sansha sp. nov., isolated from marine sediment.</title>
        <authorList>
            <person name="Zhao Y."/>
            <person name="Yi K."/>
        </authorList>
    </citation>
    <scope>NUCLEOTIDE SEQUENCE [LARGE SCALE GENOMIC DNA]</scope>
    <source>
        <strain evidence="6 7">ZYX-F-186</strain>
    </source>
</reference>
<dbReference type="SUPFAM" id="SSF75005">
    <property type="entry name" value="Arabinanase/levansucrase/invertase"/>
    <property type="match status" value="1"/>
</dbReference>
<keyword evidence="7" id="KW-1185">Reference proteome</keyword>
<accession>A0ABU0ZRX5</accession>
<dbReference type="InterPro" id="IPR006710">
    <property type="entry name" value="Glyco_hydro_43"/>
</dbReference>
<evidence type="ECO:0000256" key="3">
    <source>
        <dbReference type="ARBA" id="ARBA00022801"/>
    </source>
</evidence>
<dbReference type="EMBL" id="JAVHUY010000046">
    <property type="protein sequence ID" value="MDQ7909781.1"/>
    <property type="molecule type" value="Genomic_DNA"/>
</dbReference>
<evidence type="ECO:0000256" key="4">
    <source>
        <dbReference type="ARBA" id="ARBA00023295"/>
    </source>
</evidence>
<sequence>MALSNPWTVTGSGIAISAPTYDWERQGTPMNEGLLGDPAWRPHVHHLLRQRLPRPGLQDRTADLHRRQRGTEDWIVYHANSSPTQGCGSTRTTRIQKISWNAGGTPNLGVPVSTSTVLAPPCGEPSGPTVPVNRLQSYNFADRYIRHSNSPLRLDPIATATGRADATFRVTGTG</sequence>
<dbReference type="Pfam" id="PF04616">
    <property type="entry name" value="Glyco_hydro_43"/>
    <property type="match status" value="1"/>
</dbReference>
<keyword evidence="2" id="KW-0732">Signal</keyword>
<dbReference type="Gene3D" id="2.115.10.20">
    <property type="entry name" value="Glycosyl hydrolase domain, family 43"/>
    <property type="match status" value="1"/>
</dbReference>
<dbReference type="Pfam" id="PF05270">
    <property type="entry name" value="AbfB"/>
    <property type="match status" value="1"/>
</dbReference>
<organism evidence="6 7">
    <name type="scientific">Phytohabitans maris</name>
    <dbReference type="NCBI Taxonomy" id="3071409"/>
    <lineage>
        <taxon>Bacteria</taxon>
        <taxon>Bacillati</taxon>
        <taxon>Actinomycetota</taxon>
        <taxon>Actinomycetes</taxon>
        <taxon>Micromonosporales</taxon>
        <taxon>Micromonosporaceae</taxon>
    </lineage>
</organism>
<evidence type="ECO:0000313" key="7">
    <source>
        <dbReference type="Proteomes" id="UP001230908"/>
    </source>
</evidence>
<evidence type="ECO:0000256" key="2">
    <source>
        <dbReference type="ARBA" id="ARBA00022729"/>
    </source>
</evidence>
<dbReference type="SUPFAM" id="SSF110221">
    <property type="entry name" value="AbfB domain"/>
    <property type="match status" value="1"/>
</dbReference>
<proteinExistence type="inferred from homology"/>
<protein>
    <submittedName>
        <fullName evidence="6">Family 43 glycosylhydrolase</fullName>
    </submittedName>
</protein>
<comment type="caution">
    <text evidence="6">The sequence shown here is derived from an EMBL/GenBank/DDBJ whole genome shotgun (WGS) entry which is preliminary data.</text>
</comment>
<comment type="similarity">
    <text evidence="1">Belongs to the glycosyl hydrolase 43 family.</text>
</comment>
<evidence type="ECO:0000259" key="5">
    <source>
        <dbReference type="Pfam" id="PF05270"/>
    </source>
</evidence>
<dbReference type="PANTHER" id="PTHR43817:SF1">
    <property type="entry name" value="HYDROLASE, FAMILY 43, PUTATIVE (AFU_ORTHOLOGUE AFUA_3G01660)-RELATED"/>
    <property type="match status" value="1"/>
</dbReference>
<dbReference type="PANTHER" id="PTHR43817">
    <property type="entry name" value="GLYCOSYL HYDROLASE"/>
    <property type="match status" value="1"/>
</dbReference>
<dbReference type="InterPro" id="IPR023296">
    <property type="entry name" value="Glyco_hydro_beta-prop_sf"/>
</dbReference>
<evidence type="ECO:0000313" key="6">
    <source>
        <dbReference type="EMBL" id="MDQ7909781.1"/>
    </source>
</evidence>
<evidence type="ECO:0000256" key="1">
    <source>
        <dbReference type="ARBA" id="ARBA00009865"/>
    </source>
</evidence>
<name>A0ABU0ZRX5_9ACTN</name>
<dbReference type="Proteomes" id="UP001230908">
    <property type="component" value="Unassembled WGS sequence"/>
</dbReference>
<dbReference type="InterPro" id="IPR036195">
    <property type="entry name" value="AbfB_ABD_sf"/>
</dbReference>
<dbReference type="RefSeq" id="WP_308717038.1">
    <property type="nucleotide sequence ID" value="NZ_JAVHUY010000046.1"/>
</dbReference>
<dbReference type="InterPro" id="IPR007934">
    <property type="entry name" value="AbfB_ABD"/>
</dbReference>
<keyword evidence="4" id="KW-0326">Glycosidase</keyword>
<feature type="domain" description="Alpha-L-arabinofuranosidase B arabinose-binding" evidence="5">
    <location>
        <begin position="134"/>
        <end position="170"/>
    </location>
</feature>
<keyword evidence="3" id="KW-0378">Hydrolase</keyword>
<dbReference type="Gene3D" id="2.80.10.50">
    <property type="match status" value="1"/>
</dbReference>